<evidence type="ECO:0000256" key="5">
    <source>
        <dbReference type="ARBA" id="ARBA00023152"/>
    </source>
</evidence>
<evidence type="ECO:0000256" key="6">
    <source>
        <dbReference type="ARBA" id="ARBA00023239"/>
    </source>
</evidence>
<dbReference type="SMART" id="SM01192">
    <property type="entry name" value="Enolase_C"/>
    <property type="match status" value="1"/>
</dbReference>
<comment type="pathway">
    <text evidence="1">Carbohydrate degradation; glycolysis; pyruvate from D-glyceraldehyde 3-phosphate: step 4/5.</text>
</comment>
<comment type="caution">
    <text evidence="9">The sequence shown here is derived from an EMBL/GenBank/DDBJ whole genome shotgun (WGS) entry which is preliminary data.</text>
</comment>
<accession>X6MLB5</accession>
<reference evidence="9 10" key="1">
    <citation type="journal article" date="2013" name="Curr. Biol.">
        <title>The Genome of the Foraminiferan Reticulomyxa filosa.</title>
        <authorList>
            <person name="Glockner G."/>
            <person name="Hulsmann N."/>
            <person name="Schleicher M."/>
            <person name="Noegel A.A."/>
            <person name="Eichinger L."/>
            <person name="Gallinger C."/>
            <person name="Pawlowski J."/>
            <person name="Sierra R."/>
            <person name="Euteneuer U."/>
            <person name="Pillet L."/>
            <person name="Moustafa A."/>
            <person name="Platzer M."/>
            <person name="Groth M."/>
            <person name="Szafranski K."/>
            <person name="Schliwa M."/>
        </authorList>
    </citation>
    <scope>NUCLEOTIDE SEQUENCE [LARGE SCALE GENOMIC DNA]</scope>
</reference>
<dbReference type="Proteomes" id="UP000023152">
    <property type="component" value="Unassembled WGS sequence"/>
</dbReference>
<organism evidence="9 10">
    <name type="scientific">Reticulomyxa filosa</name>
    <dbReference type="NCBI Taxonomy" id="46433"/>
    <lineage>
        <taxon>Eukaryota</taxon>
        <taxon>Sar</taxon>
        <taxon>Rhizaria</taxon>
        <taxon>Retaria</taxon>
        <taxon>Foraminifera</taxon>
        <taxon>Monothalamids</taxon>
        <taxon>Reticulomyxidae</taxon>
        <taxon>Reticulomyxa</taxon>
    </lineage>
</organism>
<evidence type="ECO:0000313" key="9">
    <source>
        <dbReference type="EMBL" id="ETO14808.1"/>
    </source>
</evidence>
<dbReference type="OrthoDB" id="1888413at2759"/>
<dbReference type="SUPFAM" id="SSF51604">
    <property type="entry name" value="Enolase C-terminal domain-like"/>
    <property type="match status" value="1"/>
</dbReference>
<dbReference type="InterPro" id="IPR000941">
    <property type="entry name" value="Enolase"/>
</dbReference>
<feature type="domain" description="Enolase C-terminal TIM barrel" evidence="7">
    <location>
        <begin position="71"/>
        <end position="170"/>
    </location>
</feature>
<dbReference type="GO" id="GO:0000287">
    <property type="term" value="F:magnesium ion binding"/>
    <property type="evidence" value="ECO:0007669"/>
    <property type="project" value="InterPro"/>
</dbReference>
<dbReference type="SUPFAM" id="SSF54826">
    <property type="entry name" value="Enolase N-terminal domain-like"/>
    <property type="match status" value="1"/>
</dbReference>
<dbReference type="GO" id="GO:0004634">
    <property type="term" value="F:phosphopyruvate hydratase activity"/>
    <property type="evidence" value="ECO:0007669"/>
    <property type="project" value="UniProtKB-EC"/>
</dbReference>
<keyword evidence="6" id="KW-0456">Lyase</keyword>
<dbReference type="InterPro" id="IPR020811">
    <property type="entry name" value="Enolase_N"/>
</dbReference>
<dbReference type="SMART" id="SM01193">
    <property type="entry name" value="Enolase_N"/>
    <property type="match status" value="1"/>
</dbReference>
<evidence type="ECO:0000256" key="3">
    <source>
        <dbReference type="ARBA" id="ARBA00012058"/>
    </source>
</evidence>
<dbReference type="EMBL" id="ASPP01019748">
    <property type="protein sequence ID" value="ETO14808.1"/>
    <property type="molecule type" value="Genomic_DNA"/>
</dbReference>
<dbReference type="Pfam" id="PF00113">
    <property type="entry name" value="Enolase_C"/>
    <property type="match status" value="1"/>
</dbReference>
<keyword evidence="5" id="KW-0324">Glycolysis</keyword>
<dbReference type="InterPro" id="IPR020810">
    <property type="entry name" value="Enolase_C"/>
</dbReference>
<dbReference type="PANTHER" id="PTHR11902:SF1">
    <property type="entry name" value="ENOLASE"/>
    <property type="match status" value="1"/>
</dbReference>
<evidence type="ECO:0000313" key="10">
    <source>
        <dbReference type="Proteomes" id="UP000023152"/>
    </source>
</evidence>
<comment type="similarity">
    <text evidence="2">Belongs to the enolase family.</text>
</comment>
<name>X6MLB5_RETFI</name>
<dbReference type="UniPathway" id="UPA00109">
    <property type="reaction ID" value="UER00187"/>
</dbReference>
<proteinExistence type="inferred from homology"/>
<dbReference type="Pfam" id="PF03952">
    <property type="entry name" value="Enolase_N"/>
    <property type="match status" value="1"/>
</dbReference>
<dbReference type="AlphaFoldDB" id="X6MLB5"/>
<dbReference type="InterPro" id="IPR036849">
    <property type="entry name" value="Enolase-like_C_sf"/>
</dbReference>
<dbReference type="Gene3D" id="3.20.20.120">
    <property type="entry name" value="Enolase-like C-terminal domain"/>
    <property type="match status" value="1"/>
</dbReference>
<gene>
    <name evidence="9" type="ORF">RFI_22563</name>
</gene>
<evidence type="ECO:0000259" key="8">
    <source>
        <dbReference type="SMART" id="SM01193"/>
    </source>
</evidence>
<evidence type="ECO:0000259" key="7">
    <source>
        <dbReference type="SMART" id="SM01192"/>
    </source>
</evidence>
<keyword evidence="10" id="KW-1185">Reference proteome</keyword>
<dbReference type="EC" id="4.2.1.11" evidence="3"/>
<evidence type="ECO:0000256" key="2">
    <source>
        <dbReference type="ARBA" id="ARBA00009604"/>
    </source>
</evidence>
<dbReference type="GO" id="GO:0006096">
    <property type="term" value="P:glycolytic process"/>
    <property type="evidence" value="ECO:0007669"/>
    <property type="project" value="UniProtKB-UniPathway"/>
</dbReference>
<dbReference type="InterPro" id="IPR029017">
    <property type="entry name" value="Enolase-like_N"/>
</dbReference>
<evidence type="ECO:0000256" key="1">
    <source>
        <dbReference type="ARBA" id="ARBA00005031"/>
    </source>
</evidence>
<dbReference type="GO" id="GO:0000015">
    <property type="term" value="C:phosphopyruvate hydratase complex"/>
    <property type="evidence" value="ECO:0007669"/>
    <property type="project" value="InterPro"/>
</dbReference>
<sequence>MDTGMDPRQQSKIDKFMIEELDGSKNEWGWSKSKLGANAILGVSLAVARAGAAASHIPLYEHIANLAGNKSLVLPVPAFNVINGGSHAGNCKYYYYSKKTNKIDKKALPMQEFMILPTGAKSFREAMKIGSEVYHHLKAVIKKRYGIDAINVGDEGGITIALEKIKKTEKT</sequence>
<evidence type="ECO:0000256" key="4">
    <source>
        <dbReference type="ARBA" id="ARBA00022842"/>
    </source>
</evidence>
<protein>
    <recommendedName>
        <fullName evidence="3">phosphopyruvate hydratase</fullName>
        <ecNumber evidence="3">4.2.1.11</ecNumber>
    </recommendedName>
</protein>
<dbReference type="PANTHER" id="PTHR11902">
    <property type="entry name" value="ENOLASE"/>
    <property type="match status" value="1"/>
</dbReference>
<feature type="domain" description="Enolase N-terminal" evidence="8">
    <location>
        <begin position="1"/>
        <end position="63"/>
    </location>
</feature>
<keyword evidence="4" id="KW-0460">Magnesium</keyword>
<dbReference type="Gene3D" id="3.30.390.10">
    <property type="entry name" value="Enolase-like, N-terminal domain"/>
    <property type="match status" value="1"/>
</dbReference>